<feature type="compositionally biased region" description="Basic and acidic residues" evidence="8">
    <location>
        <begin position="273"/>
        <end position="296"/>
    </location>
</feature>
<dbReference type="Proteomes" id="UP001419268">
    <property type="component" value="Unassembled WGS sequence"/>
</dbReference>
<dbReference type="PANTHER" id="PTHR10639:SF24">
    <property type="entry name" value="CLATHRIN LIGHT CHAIN 3"/>
    <property type="match status" value="1"/>
</dbReference>
<dbReference type="InterPro" id="IPR000996">
    <property type="entry name" value="Clathrin_L-chain"/>
</dbReference>
<feature type="compositionally biased region" description="Polar residues" evidence="8">
    <location>
        <begin position="42"/>
        <end position="52"/>
    </location>
</feature>
<keyword evidence="10" id="KW-1185">Reference proteome</keyword>
<dbReference type="GO" id="GO:0005198">
    <property type="term" value="F:structural molecule activity"/>
    <property type="evidence" value="ECO:0007669"/>
    <property type="project" value="InterPro"/>
</dbReference>
<feature type="region of interest" description="Disordered" evidence="8">
    <location>
        <begin position="200"/>
        <end position="296"/>
    </location>
</feature>
<sequence>MSSSFDDSFGPDADDSRSVPPTTRPFDDDGYVGYDPRLPSQRFDSFTNFTDTDSVKDSAEDSVPIYAADDAFPPHPLPETPSPNAAGHGGHHFSSPGFGLEANGNAFDDSFGGSDGPILPPPTEMQAEEGFALREWRRLNAIRLEEKEKREKELLNQIIDEADEYKIDFHQRRKSNVETNKNNNKEKEKEEIVCARIDGKENPRKNFRDGRRELTSLSNVRDDARREQKAADESKKMEGEQARGVERKKMKKISKMGLQIERLVNSRAHTKRSASDREEKGKERSREEAIDFCDTRTKAGKPTDLLRMRQILLKLKHETPPHMKLSPAPAQEPAKDAKASSSAPAAVVAPPSTAAPAKAVPVA</sequence>
<evidence type="ECO:0000256" key="8">
    <source>
        <dbReference type="SAM" id="MobiDB-lite"/>
    </source>
</evidence>
<comment type="similarity">
    <text evidence="3 7">Belongs to the clathrin light chain family.</text>
</comment>
<keyword evidence="4 7" id="KW-0472">Membrane</keyword>
<comment type="caution">
    <text evidence="9">The sequence shown here is derived from an EMBL/GenBank/DDBJ whole genome shotgun (WGS) entry which is preliminary data.</text>
</comment>
<evidence type="ECO:0000256" key="5">
    <source>
        <dbReference type="ARBA" id="ARBA00023176"/>
    </source>
</evidence>
<evidence type="ECO:0000256" key="4">
    <source>
        <dbReference type="ARBA" id="ARBA00023136"/>
    </source>
</evidence>
<evidence type="ECO:0000256" key="6">
    <source>
        <dbReference type="ARBA" id="ARBA00023329"/>
    </source>
</evidence>
<evidence type="ECO:0000256" key="1">
    <source>
        <dbReference type="ARBA" id="ARBA00003913"/>
    </source>
</evidence>
<evidence type="ECO:0000256" key="2">
    <source>
        <dbReference type="ARBA" id="ARBA00004180"/>
    </source>
</evidence>
<evidence type="ECO:0000256" key="7">
    <source>
        <dbReference type="RuleBase" id="RU363137"/>
    </source>
</evidence>
<proteinExistence type="inferred from homology"/>
<comment type="function">
    <text evidence="1 7">Clathrin is the major protein of the polyhedral coat of coated pits and vesicles.</text>
</comment>
<dbReference type="AlphaFoldDB" id="A0AAP0P0Z9"/>
<dbReference type="PANTHER" id="PTHR10639">
    <property type="entry name" value="CLATHRIN LIGHT CHAIN"/>
    <property type="match status" value="1"/>
</dbReference>
<name>A0AAP0P0Z9_9MAGN</name>
<dbReference type="Pfam" id="PF01086">
    <property type="entry name" value="Clathrin_lg_ch"/>
    <property type="match status" value="1"/>
</dbReference>
<organism evidence="9 10">
    <name type="scientific">Stephania cephalantha</name>
    <dbReference type="NCBI Taxonomy" id="152367"/>
    <lineage>
        <taxon>Eukaryota</taxon>
        <taxon>Viridiplantae</taxon>
        <taxon>Streptophyta</taxon>
        <taxon>Embryophyta</taxon>
        <taxon>Tracheophyta</taxon>
        <taxon>Spermatophyta</taxon>
        <taxon>Magnoliopsida</taxon>
        <taxon>Ranunculales</taxon>
        <taxon>Menispermaceae</taxon>
        <taxon>Menispermoideae</taxon>
        <taxon>Cissampelideae</taxon>
        <taxon>Stephania</taxon>
    </lineage>
</organism>
<feature type="region of interest" description="Disordered" evidence="8">
    <location>
        <begin position="317"/>
        <end position="363"/>
    </location>
</feature>
<dbReference type="GO" id="GO:0032050">
    <property type="term" value="F:clathrin heavy chain binding"/>
    <property type="evidence" value="ECO:0007669"/>
    <property type="project" value="TreeGrafter"/>
</dbReference>
<evidence type="ECO:0000313" key="9">
    <source>
        <dbReference type="EMBL" id="KAK9126144.1"/>
    </source>
</evidence>
<feature type="region of interest" description="Disordered" evidence="8">
    <location>
        <begin position="1"/>
        <end position="124"/>
    </location>
</feature>
<keyword evidence="6 7" id="KW-0968">Cytoplasmic vesicle</keyword>
<dbReference type="GO" id="GO:0030130">
    <property type="term" value="C:clathrin coat of trans-Golgi network vesicle"/>
    <property type="evidence" value="ECO:0007669"/>
    <property type="project" value="InterPro"/>
</dbReference>
<protein>
    <recommendedName>
        <fullName evidence="7">Clathrin light chain</fullName>
    </recommendedName>
</protein>
<evidence type="ECO:0000313" key="10">
    <source>
        <dbReference type="Proteomes" id="UP001419268"/>
    </source>
</evidence>
<feature type="compositionally biased region" description="Low complexity" evidence="8">
    <location>
        <begin position="339"/>
        <end position="363"/>
    </location>
</feature>
<reference evidence="9 10" key="1">
    <citation type="submission" date="2024-01" db="EMBL/GenBank/DDBJ databases">
        <title>Genome assemblies of Stephania.</title>
        <authorList>
            <person name="Yang L."/>
        </authorList>
    </citation>
    <scope>NUCLEOTIDE SEQUENCE [LARGE SCALE GENOMIC DNA]</scope>
    <source>
        <strain evidence="9">JXDWG</strain>
        <tissue evidence="9">Leaf</tissue>
    </source>
</reference>
<dbReference type="GO" id="GO:0072583">
    <property type="term" value="P:clathrin-dependent endocytosis"/>
    <property type="evidence" value="ECO:0007669"/>
    <property type="project" value="TreeGrafter"/>
</dbReference>
<keyword evidence="5 7" id="KW-0168">Coated pit</keyword>
<evidence type="ECO:0000256" key="3">
    <source>
        <dbReference type="ARBA" id="ARBA00005263"/>
    </source>
</evidence>
<comment type="subcellular location">
    <subcellularLocation>
        <location evidence="2 7">Cytoplasmic vesicle membrane</location>
        <topology evidence="2 7">Peripheral membrane protein</topology>
        <orientation evidence="2 7">Cytoplasmic side</orientation>
    </subcellularLocation>
    <subcellularLocation>
        <location evidence="7">Membrane</location>
        <location evidence="7">Coated pit</location>
        <topology evidence="7">Peripheral membrane protein</topology>
        <orientation evidence="7">Cytoplasmic side</orientation>
    </subcellularLocation>
    <text evidence="7">Cytoplasmic face of coated pits and vesicles.</text>
</comment>
<dbReference type="EMBL" id="JBBNAG010000006">
    <property type="protein sequence ID" value="KAK9126144.1"/>
    <property type="molecule type" value="Genomic_DNA"/>
</dbReference>
<dbReference type="GO" id="GO:0006886">
    <property type="term" value="P:intracellular protein transport"/>
    <property type="evidence" value="ECO:0007669"/>
    <property type="project" value="InterPro"/>
</dbReference>
<gene>
    <name evidence="9" type="ORF">Scep_014990</name>
</gene>
<dbReference type="GO" id="GO:0030132">
    <property type="term" value="C:clathrin coat of coated pit"/>
    <property type="evidence" value="ECO:0007669"/>
    <property type="project" value="InterPro"/>
</dbReference>
<feature type="compositionally biased region" description="Basic and acidic residues" evidence="8">
    <location>
        <begin position="200"/>
        <end position="247"/>
    </location>
</feature>
<accession>A0AAP0P0Z9</accession>